<name>A0A1G9S5J3_9FIRM</name>
<dbReference type="SUPFAM" id="SSF46785">
    <property type="entry name" value="Winged helix' DNA-binding domain"/>
    <property type="match status" value="1"/>
</dbReference>
<dbReference type="InterPro" id="IPR001034">
    <property type="entry name" value="DeoR_HTH"/>
</dbReference>
<gene>
    <name evidence="5" type="ORF">SAMN04488502_103196</name>
</gene>
<dbReference type="Pfam" id="PF00455">
    <property type="entry name" value="DeoRC"/>
    <property type="match status" value="1"/>
</dbReference>
<dbReference type="Gene3D" id="3.40.50.1360">
    <property type="match status" value="1"/>
</dbReference>
<feature type="domain" description="HTH deoR-type" evidence="4">
    <location>
        <begin position="3"/>
        <end position="58"/>
    </location>
</feature>
<dbReference type="PANTHER" id="PTHR30363:SF46">
    <property type="entry name" value="LYSR FAMILY TRANSCRIPTIONAL REGULATOR"/>
    <property type="match status" value="1"/>
</dbReference>
<reference evidence="5 6" key="1">
    <citation type="submission" date="2016-10" db="EMBL/GenBank/DDBJ databases">
        <authorList>
            <person name="de Groot N.N."/>
        </authorList>
    </citation>
    <scope>NUCLEOTIDE SEQUENCE [LARGE SCALE GENOMIC DNA]</scope>
    <source>
        <strain evidence="5 6">DSM 1736</strain>
    </source>
</reference>
<dbReference type="OrthoDB" id="9797223at2"/>
<organism evidence="5 6">
    <name type="scientific">Dendrosporobacter quercicolus</name>
    <dbReference type="NCBI Taxonomy" id="146817"/>
    <lineage>
        <taxon>Bacteria</taxon>
        <taxon>Bacillati</taxon>
        <taxon>Bacillota</taxon>
        <taxon>Negativicutes</taxon>
        <taxon>Selenomonadales</taxon>
        <taxon>Sporomusaceae</taxon>
        <taxon>Dendrosporobacter</taxon>
    </lineage>
</organism>
<sequence>MFQVERQEKIVRILEEKPRVTVEELAKLLNVTAMTIRRDLKYLESVQVISRTFGGAVLKSKLTLELPRQEKAMHNQQEKERIALAAAALVREGQTVLLDAGTTTMEIAKQLTRLKNLTVITNDVLIAAHLVVSSNFEIYCTGDRVQNRTGSCMGSRAIQFLKQIYADIAFIGASSIDAALGVSGPTFEKAELKKEMILSAEQVILVADNSKFNRRSINKICSLKDISLIICDKGLDAQVADSLRETDVKLQLV</sequence>
<dbReference type="Pfam" id="PF08220">
    <property type="entry name" value="HTH_DeoR"/>
    <property type="match status" value="1"/>
</dbReference>
<protein>
    <submittedName>
        <fullName evidence="5">Transcriptional regulator, DeoR family</fullName>
    </submittedName>
</protein>
<keyword evidence="1" id="KW-0805">Transcription regulation</keyword>
<dbReference type="SMART" id="SM01134">
    <property type="entry name" value="DeoRC"/>
    <property type="match status" value="1"/>
</dbReference>
<keyword evidence="2" id="KW-0238">DNA-binding</keyword>
<dbReference type="InterPro" id="IPR037171">
    <property type="entry name" value="NagB/RpiA_transferase-like"/>
</dbReference>
<dbReference type="Gene3D" id="1.10.10.10">
    <property type="entry name" value="Winged helix-like DNA-binding domain superfamily/Winged helix DNA-binding domain"/>
    <property type="match status" value="1"/>
</dbReference>
<evidence type="ECO:0000256" key="3">
    <source>
        <dbReference type="ARBA" id="ARBA00023163"/>
    </source>
</evidence>
<evidence type="ECO:0000259" key="4">
    <source>
        <dbReference type="PROSITE" id="PS51000"/>
    </source>
</evidence>
<dbReference type="InterPro" id="IPR036388">
    <property type="entry name" value="WH-like_DNA-bd_sf"/>
</dbReference>
<dbReference type="PROSITE" id="PS51000">
    <property type="entry name" value="HTH_DEOR_2"/>
    <property type="match status" value="1"/>
</dbReference>
<dbReference type="Proteomes" id="UP000214880">
    <property type="component" value="Unassembled WGS sequence"/>
</dbReference>
<dbReference type="GO" id="GO:0003700">
    <property type="term" value="F:DNA-binding transcription factor activity"/>
    <property type="evidence" value="ECO:0007669"/>
    <property type="project" value="InterPro"/>
</dbReference>
<dbReference type="PANTHER" id="PTHR30363">
    <property type="entry name" value="HTH-TYPE TRANSCRIPTIONAL REGULATOR SRLR-RELATED"/>
    <property type="match status" value="1"/>
</dbReference>
<dbReference type="EMBL" id="FNHB01000003">
    <property type="protein sequence ID" value="SDM30025.1"/>
    <property type="molecule type" value="Genomic_DNA"/>
</dbReference>
<keyword evidence="6" id="KW-1185">Reference proteome</keyword>
<accession>A0A1G9S5J3</accession>
<dbReference type="SUPFAM" id="SSF100950">
    <property type="entry name" value="NagB/RpiA/CoA transferase-like"/>
    <property type="match status" value="1"/>
</dbReference>
<keyword evidence="3" id="KW-0804">Transcription</keyword>
<evidence type="ECO:0000256" key="2">
    <source>
        <dbReference type="ARBA" id="ARBA00023125"/>
    </source>
</evidence>
<dbReference type="STRING" id="146817.SAMN04488502_103196"/>
<dbReference type="PROSITE" id="PS00894">
    <property type="entry name" value="HTH_DEOR_1"/>
    <property type="match status" value="1"/>
</dbReference>
<dbReference type="AlphaFoldDB" id="A0A1G9S5J3"/>
<evidence type="ECO:0000313" key="5">
    <source>
        <dbReference type="EMBL" id="SDM30025.1"/>
    </source>
</evidence>
<dbReference type="PRINTS" id="PR00037">
    <property type="entry name" value="HTHLACR"/>
</dbReference>
<dbReference type="InterPro" id="IPR050313">
    <property type="entry name" value="Carb_Metab_HTH_regulators"/>
</dbReference>
<proteinExistence type="predicted"/>
<dbReference type="InterPro" id="IPR018356">
    <property type="entry name" value="Tscrpt_reg_HTH_DeoR_CS"/>
</dbReference>
<dbReference type="InterPro" id="IPR014036">
    <property type="entry name" value="DeoR-like_C"/>
</dbReference>
<dbReference type="GO" id="GO:0003677">
    <property type="term" value="F:DNA binding"/>
    <property type="evidence" value="ECO:0007669"/>
    <property type="project" value="UniProtKB-KW"/>
</dbReference>
<dbReference type="SMART" id="SM00420">
    <property type="entry name" value="HTH_DEOR"/>
    <property type="match status" value="1"/>
</dbReference>
<evidence type="ECO:0000313" key="6">
    <source>
        <dbReference type="Proteomes" id="UP000214880"/>
    </source>
</evidence>
<dbReference type="InterPro" id="IPR036390">
    <property type="entry name" value="WH_DNA-bd_sf"/>
</dbReference>
<evidence type="ECO:0000256" key="1">
    <source>
        <dbReference type="ARBA" id="ARBA00023015"/>
    </source>
</evidence>